<dbReference type="GO" id="GO:0005783">
    <property type="term" value="C:endoplasmic reticulum"/>
    <property type="evidence" value="ECO:0007669"/>
    <property type="project" value="UniProtKB-SubCell"/>
</dbReference>
<dbReference type="InterPro" id="IPR011992">
    <property type="entry name" value="EF-hand-dom_pair"/>
</dbReference>
<feature type="domain" description="EF-hand" evidence="14">
    <location>
        <begin position="133"/>
        <end position="156"/>
    </location>
</feature>
<keyword evidence="5" id="KW-0256">Endoplasmic reticulum</keyword>
<dbReference type="Proteomes" id="UP000037460">
    <property type="component" value="Unassembled WGS sequence"/>
</dbReference>
<feature type="domain" description="EF-hand" evidence="14">
    <location>
        <begin position="61"/>
        <end position="96"/>
    </location>
</feature>
<sequence length="541" mass="59518">MRVALQKMDKRLEKMNDALEAKADFYEDIKHGMQEMKEELQQIEVLAGQRKAKENVARISSAVLNLTDTFDSLDRNESGSIDVTELRRGLHTLGMDSHSAQASAIIERYTRDQTIDIKVFTTLVKDIHMLLTFDRDGSGTLDVDELKEALVQLGMNVSDRNVAKIARAWDADGSGKLDLLEFTDLVRTLQTFMKYDKDGSGDIDLEEIRPALRRLGIPAETKMTNAILNWYDNDESGKIELHEFAVLVRDASVFASYDKDHSGALDIHELRPALAKLGLAASEDEVRQIIKAWDDNGNGTINLLEFAEIVRDLQVFEQFDLDRSGSITAAELRVALGKLGKNVSHHGAQDLLNQYDLDSSGTIEFSEFRKLAEDLPSLVERKPDSFFREHGQERAYVHWEDVLDEDMHIDLDQSFVKGAKSMKKRSGQSVGALKMQSGSVLGAASTAPTSVLGGASILSGASVLGGGGVAGPEVGSAVKRDAVAAALRTATSPSNAFDSRLFSARPGSLAKRDSLRDVRPTRLLNSTAEPTLHISKKIMMD</sequence>
<dbReference type="EMBL" id="JWZX01003409">
    <property type="protein sequence ID" value="KOO20834.1"/>
    <property type="molecule type" value="Genomic_DNA"/>
</dbReference>
<evidence type="ECO:0000256" key="13">
    <source>
        <dbReference type="SAM" id="Coils"/>
    </source>
</evidence>
<evidence type="ECO:0000256" key="8">
    <source>
        <dbReference type="ARBA" id="ARBA00023329"/>
    </source>
</evidence>
<evidence type="ECO:0000256" key="12">
    <source>
        <dbReference type="ARBA" id="ARBA00042606"/>
    </source>
</evidence>
<feature type="domain" description="EF-hand" evidence="14">
    <location>
        <begin position="253"/>
        <end position="280"/>
    </location>
</feature>
<dbReference type="InterPro" id="IPR018247">
    <property type="entry name" value="EF_Hand_1_Ca_BS"/>
</dbReference>
<proteinExistence type="predicted"/>
<accession>A0A0M0J2Q2</accession>
<dbReference type="PROSITE" id="PS00018">
    <property type="entry name" value="EF_HAND_1"/>
    <property type="match status" value="7"/>
</dbReference>
<feature type="domain" description="EF-hand" evidence="14">
    <location>
        <begin position="317"/>
        <end position="342"/>
    </location>
</feature>
<evidence type="ECO:0000256" key="10">
    <source>
        <dbReference type="ARBA" id="ARBA00041025"/>
    </source>
</evidence>
<keyword evidence="13" id="KW-0175">Coiled coil</keyword>
<evidence type="ECO:0000313" key="16">
    <source>
        <dbReference type="Proteomes" id="UP000037460"/>
    </source>
</evidence>
<dbReference type="CDD" id="cd00051">
    <property type="entry name" value="EFh"/>
    <property type="match status" value="1"/>
</dbReference>
<organism evidence="15 16">
    <name type="scientific">Chrysochromulina tobinii</name>
    <dbReference type="NCBI Taxonomy" id="1460289"/>
    <lineage>
        <taxon>Eukaryota</taxon>
        <taxon>Haptista</taxon>
        <taxon>Haptophyta</taxon>
        <taxon>Prymnesiophyceae</taxon>
        <taxon>Prymnesiales</taxon>
        <taxon>Chrysochromulinaceae</taxon>
        <taxon>Chrysochromulina</taxon>
    </lineage>
</organism>
<evidence type="ECO:0000256" key="5">
    <source>
        <dbReference type="ARBA" id="ARBA00022824"/>
    </source>
</evidence>
<feature type="domain" description="EF-hand" evidence="14">
    <location>
        <begin position="183"/>
        <end position="218"/>
    </location>
</feature>
<dbReference type="InterPro" id="IPR051426">
    <property type="entry name" value="Peflin/Sorcin_CaBP"/>
</dbReference>
<keyword evidence="16" id="KW-1185">Reference proteome</keyword>
<feature type="coiled-coil region" evidence="13">
    <location>
        <begin position="2"/>
        <end position="46"/>
    </location>
</feature>
<keyword evidence="6" id="KW-0106">Calcium</keyword>
<evidence type="ECO:0000313" key="15">
    <source>
        <dbReference type="EMBL" id="KOO20834.1"/>
    </source>
</evidence>
<dbReference type="Pfam" id="PF13499">
    <property type="entry name" value="EF-hand_7"/>
    <property type="match status" value="4"/>
</dbReference>
<dbReference type="Gene3D" id="1.10.238.10">
    <property type="entry name" value="EF-hand"/>
    <property type="match status" value="5"/>
</dbReference>
<dbReference type="GO" id="GO:0048306">
    <property type="term" value="F:calcium-dependent protein binding"/>
    <property type="evidence" value="ECO:0007669"/>
    <property type="project" value="UniProtKB-ARBA"/>
</dbReference>
<evidence type="ECO:0000259" key="14">
    <source>
        <dbReference type="PROSITE" id="PS50222"/>
    </source>
</evidence>
<keyword evidence="7" id="KW-0472">Membrane</keyword>
<dbReference type="PROSITE" id="PS50222">
    <property type="entry name" value="EF_HAND_2"/>
    <property type="match status" value="7"/>
</dbReference>
<gene>
    <name evidence="15" type="ORF">Ctob_000004</name>
</gene>
<keyword evidence="4" id="KW-0677">Repeat</keyword>
<evidence type="ECO:0000256" key="9">
    <source>
        <dbReference type="ARBA" id="ARBA00037873"/>
    </source>
</evidence>
<evidence type="ECO:0000256" key="11">
    <source>
        <dbReference type="ARBA" id="ARBA00041490"/>
    </source>
</evidence>
<feature type="domain" description="EF-hand" evidence="14">
    <location>
        <begin position="343"/>
        <end position="378"/>
    </location>
</feature>
<comment type="caution">
    <text evidence="15">The sequence shown here is derived from an EMBL/GenBank/DDBJ whole genome shotgun (WGS) entry which is preliminary data.</text>
</comment>
<evidence type="ECO:0000256" key="4">
    <source>
        <dbReference type="ARBA" id="ARBA00022737"/>
    </source>
</evidence>
<keyword evidence="8" id="KW-0968">Cytoplasmic vesicle</keyword>
<feature type="domain" description="EF-hand" evidence="14">
    <location>
        <begin position="281"/>
        <end position="316"/>
    </location>
</feature>
<dbReference type="Pfam" id="PF13202">
    <property type="entry name" value="EF-hand_5"/>
    <property type="match status" value="1"/>
</dbReference>
<keyword evidence="3" id="KW-0479">Metal-binding</keyword>
<protein>
    <recommendedName>
        <fullName evidence="10">Peflin</fullName>
    </recommendedName>
    <alternativeName>
        <fullName evidence="11">PEF protein with a long N-terminal hydrophobic domain</fullName>
    </alternativeName>
    <alternativeName>
        <fullName evidence="12">Penta-EF hand domain-containing protein 1</fullName>
    </alternativeName>
</protein>
<reference evidence="16" key="1">
    <citation type="journal article" date="2015" name="PLoS Genet.">
        <title>Genome Sequence and Transcriptome Analyses of Chrysochromulina tobin: Metabolic Tools for Enhanced Algal Fitness in the Prominent Order Prymnesiales (Haptophyceae).</title>
        <authorList>
            <person name="Hovde B.T."/>
            <person name="Deodato C.R."/>
            <person name="Hunsperger H.M."/>
            <person name="Ryken S.A."/>
            <person name="Yost W."/>
            <person name="Jha R.K."/>
            <person name="Patterson J."/>
            <person name="Monnat R.J. Jr."/>
            <person name="Barlow S.B."/>
            <person name="Starkenburg S.R."/>
            <person name="Cattolico R.A."/>
        </authorList>
    </citation>
    <scope>NUCLEOTIDE SEQUENCE</scope>
    <source>
        <strain evidence="16">CCMP291</strain>
    </source>
</reference>
<dbReference type="PANTHER" id="PTHR46212">
    <property type="entry name" value="PEFLIN"/>
    <property type="match status" value="1"/>
</dbReference>
<dbReference type="SUPFAM" id="SSF47473">
    <property type="entry name" value="EF-hand"/>
    <property type="match status" value="3"/>
</dbReference>
<evidence type="ECO:0000256" key="7">
    <source>
        <dbReference type="ARBA" id="ARBA00023136"/>
    </source>
</evidence>
<dbReference type="OrthoDB" id="186625at2759"/>
<evidence type="ECO:0000256" key="3">
    <source>
        <dbReference type="ARBA" id="ARBA00022723"/>
    </source>
</evidence>
<dbReference type="PANTHER" id="PTHR46212:SF10">
    <property type="entry name" value="PEFLIN"/>
    <property type="match status" value="1"/>
</dbReference>
<dbReference type="GO" id="GO:0012507">
    <property type="term" value="C:ER to Golgi transport vesicle membrane"/>
    <property type="evidence" value="ECO:0007669"/>
    <property type="project" value="UniProtKB-SubCell"/>
</dbReference>
<evidence type="ECO:0000256" key="1">
    <source>
        <dbReference type="ARBA" id="ARBA00004240"/>
    </source>
</evidence>
<comment type="subcellular location">
    <subcellularLocation>
        <location evidence="9">Cytoplasmic vesicle</location>
        <location evidence="9">COPII-coated vesicle membrane</location>
        <topology evidence="9">Peripheral membrane protein</topology>
    </subcellularLocation>
    <subcellularLocation>
        <location evidence="1">Endoplasmic reticulum</location>
    </subcellularLocation>
</comment>
<evidence type="ECO:0000256" key="2">
    <source>
        <dbReference type="ARBA" id="ARBA00022490"/>
    </source>
</evidence>
<dbReference type="GO" id="GO:0048208">
    <property type="term" value="P:COPII vesicle coating"/>
    <property type="evidence" value="ECO:0007669"/>
    <property type="project" value="TreeGrafter"/>
</dbReference>
<dbReference type="AlphaFoldDB" id="A0A0M0J2Q2"/>
<name>A0A0M0J2Q2_9EUKA</name>
<evidence type="ECO:0000256" key="6">
    <source>
        <dbReference type="ARBA" id="ARBA00022837"/>
    </source>
</evidence>
<dbReference type="GO" id="GO:0005509">
    <property type="term" value="F:calcium ion binding"/>
    <property type="evidence" value="ECO:0007669"/>
    <property type="project" value="InterPro"/>
</dbReference>
<keyword evidence="2" id="KW-0963">Cytoplasm</keyword>
<dbReference type="InterPro" id="IPR002048">
    <property type="entry name" value="EF_hand_dom"/>
</dbReference>
<dbReference type="SMART" id="SM00054">
    <property type="entry name" value="EFh"/>
    <property type="match status" value="9"/>
</dbReference>